<comment type="subcellular location">
    <subcellularLocation>
        <location evidence="6">Cell membrane</location>
        <topology evidence="6">Multi-pass membrane protein</topology>
    </subcellularLocation>
    <subcellularLocation>
        <location evidence="1">Membrane</location>
        <topology evidence="1">Multi-pass membrane protein</topology>
    </subcellularLocation>
</comment>
<dbReference type="InterPro" id="IPR037294">
    <property type="entry name" value="ABC_BtuC-like"/>
</dbReference>
<evidence type="ECO:0000256" key="7">
    <source>
        <dbReference type="SAM" id="Phobius"/>
    </source>
</evidence>
<accession>A0A1S1PX12</accession>
<dbReference type="PANTHER" id="PTHR30477:SF13">
    <property type="entry name" value="IRON TRANSPORT SYSTEM MEMBRANE PROTEIN HI_0360-RELATED"/>
    <property type="match status" value="1"/>
</dbReference>
<comment type="similarity">
    <text evidence="2 6">Belongs to the ABC-3 integral membrane protein family.</text>
</comment>
<dbReference type="PANTHER" id="PTHR30477">
    <property type="entry name" value="ABC-TRANSPORTER METAL-BINDING PROTEIN"/>
    <property type="match status" value="1"/>
</dbReference>
<feature type="transmembrane region" description="Helical" evidence="7">
    <location>
        <begin position="98"/>
        <end position="116"/>
    </location>
</feature>
<name>A0A1S1PX12_9ACTN</name>
<dbReference type="InterPro" id="IPR001626">
    <property type="entry name" value="ABC_TroCD"/>
</dbReference>
<evidence type="ECO:0000256" key="3">
    <source>
        <dbReference type="ARBA" id="ARBA00022692"/>
    </source>
</evidence>
<dbReference type="AlphaFoldDB" id="A0A1S1PX12"/>
<keyword evidence="4 7" id="KW-1133">Transmembrane helix</keyword>
<keyword evidence="9" id="KW-1185">Reference proteome</keyword>
<dbReference type="Proteomes" id="UP000179769">
    <property type="component" value="Unassembled WGS sequence"/>
</dbReference>
<gene>
    <name evidence="8" type="ORF">BBK14_04840</name>
</gene>
<evidence type="ECO:0000256" key="5">
    <source>
        <dbReference type="ARBA" id="ARBA00023136"/>
    </source>
</evidence>
<feature type="transmembrane region" description="Helical" evidence="7">
    <location>
        <begin position="204"/>
        <end position="220"/>
    </location>
</feature>
<feature type="transmembrane region" description="Helical" evidence="7">
    <location>
        <begin position="45"/>
        <end position="64"/>
    </location>
</feature>
<evidence type="ECO:0000256" key="6">
    <source>
        <dbReference type="RuleBase" id="RU003943"/>
    </source>
</evidence>
<dbReference type="OrthoDB" id="1016457at2"/>
<evidence type="ECO:0000256" key="2">
    <source>
        <dbReference type="ARBA" id="ARBA00008034"/>
    </source>
</evidence>
<dbReference type="GO" id="GO:0043190">
    <property type="term" value="C:ATP-binding cassette (ABC) transporter complex"/>
    <property type="evidence" value="ECO:0007669"/>
    <property type="project" value="InterPro"/>
</dbReference>
<comment type="caution">
    <text evidence="8">The sequence shown here is derived from an EMBL/GenBank/DDBJ whole genome shotgun (WGS) entry which is preliminary data.</text>
</comment>
<keyword evidence="6" id="KW-0813">Transport</keyword>
<feature type="transmembrane region" description="Helical" evidence="7">
    <location>
        <begin position="70"/>
        <end position="91"/>
    </location>
</feature>
<proteinExistence type="inferred from homology"/>
<evidence type="ECO:0000313" key="9">
    <source>
        <dbReference type="Proteomes" id="UP000179769"/>
    </source>
</evidence>
<protein>
    <submittedName>
        <fullName evidence="8">Manganese transporter</fullName>
    </submittedName>
</protein>
<keyword evidence="5 7" id="KW-0472">Membrane</keyword>
<feature type="transmembrane region" description="Helical" evidence="7">
    <location>
        <begin position="225"/>
        <end position="245"/>
    </location>
</feature>
<feature type="transmembrane region" description="Helical" evidence="7">
    <location>
        <begin position="257"/>
        <end position="280"/>
    </location>
</feature>
<feature type="transmembrane region" description="Helical" evidence="7">
    <location>
        <begin position="20"/>
        <end position="40"/>
    </location>
</feature>
<evidence type="ECO:0000256" key="1">
    <source>
        <dbReference type="ARBA" id="ARBA00004141"/>
    </source>
</evidence>
<dbReference type="GO" id="GO:0010043">
    <property type="term" value="P:response to zinc ion"/>
    <property type="evidence" value="ECO:0007669"/>
    <property type="project" value="TreeGrafter"/>
</dbReference>
<dbReference type="RefSeq" id="WP_071064956.1">
    <property type="nucleotide sequence ID" value="NZ_MAXA01000224.1"/>
</dbReference>
<sequence>MSTPGDLLIAPFERPFMYRALLEVLLLGTLSAVVGVLVLLRRLAFLTDALTHAVFPGVVIGFLIAGDSGIVPGALLVAVAAAAGFTALVSTRRVTEDAAMAMLLTGCFAVGVVLVSRRESYTSDLTAFLFGRLLTVDSTDITVTAVTAAVALAVLALIHKELLLRAFDPEGARAAGYPVWLLDLVLNLVIALVVVAAVRAVGTVLVIALIVIPAAAARLLSDRLVVIVLASIGLGVLGGWLGLVASYEASVRHEIRLAAGATVVLALVVIYALALLVAMLPRRSRGARSRERRQRRPASSRGAT</sequence>
<dbReference type="Gene3D" id="1.10.3470.10">
    <property type="entry name" value="ABC transporter involved in vitamin B12 uptake, BtuC"/>
    <property type="match status" value="1"/>
</dbReference>
<dbReference type="EMBL" id="MAXA01000224">
    <property type="protein sequence ID" value="OHV27208.1"/>
    <property type="molecule type" value="Genomic_DNA"/>
</dbReference>
<dbReference type="Pfam" id="PF00950">
    <property type="entry name" value="ABC-3"/>
    <property type="match status" value="1"/>
</dbReference>
<keyword evidence="3 6" id="KW-0812">Transmembrane</keyword>
<dbReference type="GO" id="GO:0055085">
    <property type="term" value="P:transmembrane transport"/>
    <property type="evidence" value="ECO:0007669"/>
    <property type="project" value="InterPro"/>
</dbReference>
<evidence type="ECO:0000313" key="8">
    <source>
        <dbReference type="EMBL" id="OHV27208.1"/>
    </source>
</evidence>
<reference evidence="9" key="1">
    <citation type="submission" date="2016-07" db="EMBL/GenBank/DDBJ databases">
        <title>Frankia sp. NRRL B-16219 Genome sequencing.</title>
        <authorList>
            <person name="Ghodhbane-Gtari F."/>
            <person name="Swanson E."/>
            <person name="Gueddou A."/>
            <person name="Louati M."/>
            <person name="Nouioui I."/>
            <person name="Hezbri K."/>
            <person name="Abebe-Akele F."/>
            <person name="Simpson S."/>
            <person name="Morris K."/>
            <person name="Thomas K."/>
            <person name="Gtari M."/>
            <person name="Tisa L.S."/>
        </authorList>
    </citation>
    <scope>NUCLEOTIDE SEQUENCE [LARGE SCALE GENOMIC DNA]</scope>
    <source>
        <strain evidence="9">NRRL B-16219</strain>
    </source>
</reference>
<organism evidence="8 9">
    <name type="scientific">Parafrankia soli</name>
    <dbReference type="NCBI Taxonomy" id="2599596"/>
    <lineage>
        <taxon>Bacteria</taxon>
        <taxon>Bacillati</taxon>
        <taxon>Actinomycetota</taxon>
        <taxon>Actinomycetes</taxon>
        <taxon>Frankiales</taxon>
        <taxon>Frankiaceae</taxon>
        <taxon>Parafrankia</taxon>
    </lineage>
</organism>
<feature type="transmembrane region" description="Helical" evidence="7">
    <location>
        <begin position="179"/>
        <end position="198"/>
    </location>
</feature>
<feature type="transmembrane region" description="Helical" evidence="7">
    <location>
        <begin position="141"/>
        <end position="158"/>
    </location>
</feature>
<dbReference type="SUPFAM" id="SSF81345">
    <property type="entry name" value="ABC transporter involved in vitamin B12 uptake, BtuC"/>
    <property type="match status" value="1"/>
</dbReference>
<evidence type="ECO:0000256" key="4">
    <source>
        <dbReference type="ARBA" id="ARBA00022989"/>
    </source>
</evidence>